<feature type="binding site" evidence="14">
    <location>
        <begin position="136"/>
        <end position="138"/>
    </location>
    <ligand>
        <name>substrate</name>
    </ligand>
</feature>
<dbReference type="AlphaFoldDB" id="A0A6J4T654"/>
<dbReference type="Pfam" id="PF01729">
    <property type="entry name" value="QRPTase_C"/>
    <property type="match status" value="1"/>
</dbReference>
<dbReference type="EMBL" id="CADCVR010000089">
    <property type="protein sequence ID" value="CAA9514540.1"/>
    <property type="molecule type" value="Genomic_DNA"/>
</dbReference>
<feature type="binding site" evidence="14">
    <location>
        <position position="170"/>
    </location>
    <ligand>
        <name>substrate</name>
    </ligand>
</feature>
<evidence type="ECO:0000256" key="5">
    <source>
        <dbReference type="ARBA" id="ARBA00011944"/>
    </source>
</evidence>
<evidence type="ECO:0000256" key="14">
    <source>
        <dbReference type="PIRSR" id="PIRSR006250-1"/>
    </source>
</evidence>
<evidence type="ECO:0000256" key="8">
    <source>
        <dbReference type="ARBA" id="ARBA00022676"/>
    </source>
</evidence>
<evidence type="ECO:0000256" key="2">
    <source>
        <dbReference type="ARBA" id="ARBA00004893"/>
    </source>
</evidence>
<dbReference type="PANTHER" id="PTHR32179:SF3">
    <property type="entry name" value="NICOTINATE-NUCLEOTIDE PYROPHOSPHORYLASE [CARBOXYLATING]"/>
    <property type="match status" value="1"/>
</dbReference>
<feature type="domain" description="Quinolinate phosphoribosyl transferase N-terminal" evidence="16">
    <location>
        <begin position="29"/>
        <end position="113"/>
    </location>
</feature>
<name>A0A6J4T654_9ACTN</name>
<evidence type="ECO:0000256" key="10">
    <source>
        <dbReference type="ARBA" id="ARBA00033102"/>
    </source>
</evidence>
<dbReference type="FunFam" id="3.90.1170.20:FF:000001">
    <property type="entry name" value="Nicotinate-nucleotide diphosphorylase (Carboxylating)"/>
    <property type="match status" value="1"/>
</dbReference>
<dbReference type="GO" id="GO:0009435">
    <property type="term" value="P:NAD+ biosynthetic process"/>
    <property type="evidence" value="ECO:0007669"/>
    <property type="project" value="UniProtKB-UniPathway"/>
</dbReference>
<dbReference type="InterPro" id="IPR037128">
    <property type="entry name" value="Quinolinate_PRibosylTase_N_sf"/>
</dbReference>
<feature type="binding site" evidence="14">
    <location>
        <begin position="264"/>
        <end position="266"/>
    </location>
    <ligand>
        <name>substrate</name>
    </ligand>
</feature>
<evidence type="ECO:0000259" key="15">
    <source>
        <dbReference type="Pfam" id="PF01729"/>
    </source>
</evidence>
<comment type="similarity">
    <text evidence="3 13">Belongs to the NadC/ModD family.</text>
</comment>
<feature type="binding site" evidence="14">
    <location>
        <position position="160"/>
    </location>
    <ligand>
        <name>substrate</name>
    </ligand>
</feature>
<evidence type="ECO:0000313" key="17">
    <source>
        <dbReference type="EMBL" id="CAA9514540.1"/>
    </source>
</evidence>
<comment type="subunit">
    <text evidence="4">Hexamer formed by 3 homodimers.</text>
</comment>
<dbReference type="UniPathway" id="UPA00253">
    <property type="reaction ID" value="UER00331"/>
</dbReference>
<evidence type="ECO:0000256" key="13">
    <source>
        <dbReference type="PIRNR" id="PIRNR006250"/>
    </source>
</evidence>
<gene>
    <name evidence="17" type="ORF">AVDCRST_MAG53-2987</name>
</gene>
<comment type="catalytic activity">
    <reaction evidence="11">
        <text>nicotinate beta-D-ribonucleotide + CO2 + diphosphate = quinolinate + 5-phospho-alpha-D-ribose 1-diphosphate + 2 H(+)</text>
        <dbReference type="Rhea" id="RHEA:12733"/>
        <dbReference type="ChEBI" id="CHEBI:15378"/>
        <dbReference type="ChEBI" id="CHEBI:16526"/>
        <dbReference type="ChEBI" id="CHEBI:29959"/>
        <dbReference type="ChEBI" id="CHEBI:33019"/>
        <dbReference type="ChEBI" id="CHEBI:57502"/>
        <dbReference type="ChEBI" id="CHEBI:58017"/>
        <dbReference type="EC" id="2.4.2.19"/>
    </reaction>
</comment>
<dbReference type="InterPro" id="IPR027277">
    <property type="entry name" value="NadC/ModD"/>
</dbReference>
<protein>
    <recommendedName>
        <fullName evidence="6">Nicotinate-nucleotide pyrophosphorylase [carboxylating]</fullName>
        <ecNumber evidence="5">2.4.2.19</ecNumber>
    </recommendedName>
    <alternativeName>
        <fullName evidence="12">Probable nicotinate-nucleotide pyrophosphorylase [carboxylating]</fullName>
    </alternativeName>
    <alternativeName>
        <fullName evidence="10">Quinolinate phosphoribosyltransferase [decarboxylating]</fullName>
    </alternativeName>
</protein>
<dbReference type="Gene3D" id="3.90.1170.20">
    <property type="entry name" value="Quinolinate phosphoribosyl transferase, N-terminal domain"/>
    <property type="match status" value="1"/>
</dbReference>
<dbReference type="CDD" id="cd01572">
    <property type="entry name" value="QPRTase"/>
    <property type="match status" value="1"/>
</dbReference>
<comment type="function">
    <text evidence="1">Involved in the catabolism of quinolinic acid (QA).</text>
</comment>
<dbReference type="InterPro" id="IPR002638">
    <property type="entry name" value="Quinolinate_PRibosylTrfase_C"/>
</dbReference>
<reference evidence="17" key="1">
    <citation type="submission" date="2020-02" db="EMBL/GenBank/DDBJ databases">
        <authorList>
            <person name="Meier V. D."/>
        </authorList>
    </citation>
    <scope>NUCLEOTIDE SEQUENCE</scope>
    <source>
        <strain evidence="17">AVDCRST_MAG53</strain>
    </source>
</reference>
<feature type="binding site" evidence="14">
    <location>
        <position position="220"/>
    </location>
    <ligand>
        <name>substrate</name>
    </ligand>
</feature>
<evidence type="ECO:0000256" key="9">
    <source>
        <dbReference type="ARBA" id="ARBA00022679"/>
    </source>
</evidence>
<evidence type="ECO:0000256" key="6">
    <source>
        <dbReference type="ARBA" id="ARBA00020990"/>
    </source>
</evidence>
<keyword evidence="8 13" id="KW-0328">Glycosyltransferase</keyword>
<evidence type="ECO:0000256" key="12">
    <source>
        <dbReference type="ARBA" id="ARBA00069173"/>
    </source>
</evidence>
<dbReference type="InterPro" id="IPR004393">
    <property type="entry name" value="NadC"/>
</dbReference>
<dbReference type="GO" id="GO:0005737">
    <property type="term" value="C:cytoplasm"/>
    <property type="evidence" value="ECO:0007669"/>
    <property type="project" value="TreeGrafter"/>
</dbReference>
<proteinExistence type="inferred from homology"/>
<evidence type="ECO:0000256" key="11">
    <source>
        <dbReference type="ARBA" id="ARBA00047445"/>
    </source>
</evidence>
<keyword evidence="9 13" id="KW-0808">Transferase</keyword>
<evidence type="ECO:0000256" key="4">
    <source>
        <dbReference type="ARBA" id="ARBA00011218"/>
    </source>
</evidence>
<dbReference type="SUPFAM" id="SSF51690">
    <property type="entry name" value="Nicotinate/Quinolinate PRTase C-terminal domain-like"/>
    <property type="match status" value="1"/>
</dbReference>
<dbReference type="Pfam" id="PF02749">
    <property type="entry name" value="QRPTase_N"/>
    <property type="match status" value="1"/>
</dbReference>
<dbReference type="InterPro" id="IPR013785">
    <property type="entry name" value="Aldolase_TIM"/>
</dbReference>
<dbReference type="NCBIfam" id="TIGR00078">
    <property type="entry name" value="nadC"/>
    <property type="match status" value="1"/>
</dbReference>
<organism evidence="17">
    <name type="scientific">uncultured Solirubrobacteraceae bacterium</name>
    <dbReference type="NCBI Taxonomy" id="1162706"/>
    <lineage>
        <taxon>Bacteria</taxon>
        <taxon>Bacillati</taxon>
        <taxon>Actinomycetota</taxon>
        <taxon>Thermoleophilia</taxon>
        <taxon>Solirubrobacterales</taxon>
        <taxon>Solirubrobacteraceae</taxon>
        <taxon>environmental samples</taxon>
    </lineage>
</organism>
<evidence type="ECO:0000256" key="7">
    <source>
        <dbReference type="ARBA" id="ARBA00022642"/>
    </source>
</evidence>
<dbReference type="PANTHER" id="PTHR32179">
    <property type="entry name" value="NICOTINATE-NUCLEOTIDE PYROPHOSPHORYLASE [CARBOXYLATING]"/>
    <property type="match status" value="1"/>
</dbReference>
<comment type="pathway">
    <text evidence="2">Cofactor biosynthesis; NAD(+) biosynthesis; nicotinate D-ribonucleotide from quinolinate: step 1/1.</text>
</comment>
<keyword evidence="7" id="KW-0662">Pyridine nucleotide biosynthesis</keyword>
<accession>A0A6J4T654</accession>
<dbReference type="EC" id="2.4.2.19" evidence="5"/>
<sequence length="284" mass="29340">MRTYPLEVPDVDLHALVQRALAEDLGSGDVTVAATVPAGTRALSCVAQKAPGVVFGLEVAELVFLSLDPGAVVRRQVREGVWREDGSVLEVVGDARALLSAERTALNFLGRLSGIATLTARYVQAVQGTGARILDTRKTTPGLRALEKAAVAAGGGANHRFGLFDMVLIKENHAAMAGGVGAAVRAAREHAPGLPLEVECRDLAEVQEALDAQAPRILLDNMGLAALRQAVAIIGDRAQTEASGGVSLDTVGGIARAGLDFVSVGALTHSAPALDLSLILEPLA</sequence>
<dbReference type="FunFam" id="3.20.20.70:FF:000030">
    <property type="entry name" value="Nicotinate-nucleotide pyrophosphorylase, carboxylating"/>
    <property type="match status" value="1"/>
</dbReference>
<feature type="binding site" evidence="14">
    <location>
        <position position="103"/>
    </location>
    <ligand>
        <name>substrate</name>
    </ligand>
</feature>
<evidence type="ECO:0000256" key="3">
    <source>
        <dbReference type="ARBA" id="ARBA00009400"/>
    </source>
</evidence>
<feature type="domain" description="Quinolinate phosphoribosyl transferase C-terminal" evidence="15">
    <location>
        <begin position="115"/>
        <end position="278"/>
    </location>
</feature>
<dbReference type="PIRSF" id="PIRSF006250">
    <property type="entry name" value="NadC_ModD"/>
    <property type="match status" value="1"/>
</dbReference>
<feature type="binding site" evidence="14">
    <location>
        <begin position="243"/>
        <end position="245"/>
    </location>
    <ligand>
        <name>substrate</name>
    </ligand>
</feature>
<evidence type="ECO:0000256" key="1">
    <source>
        <dbReference type="ARBA" id="ARBA00003237"/>
    </source>
</evidence>
<feature type="binding site" evidence="14">
    <location>
        <position position="199"/>
    </location>
    <ligand>
        <name>substrate</name>
    </ligand>
</feature>
<dbReference type="InterPro" id="IPR036068">
    <property type="entry name" value="Nicotinate_pribotase-like_C"/>
</dbReference>
<dbReference type="GO" id="GO:0004514">
    <property type="term" value="F:nicotinate-nucleotide diphosphorylase (carboxylating) activity"/>
    <property type="evidence" value="ECO:0007669"/>
    <property type="project" value="UniProtKB-EC"/>
</dbReference>
<dbReference type="SUPFAM" id="SSF54675">
    <property type="entry name" value="Nicotinate/Quinolinate PRTase N-terminal domain-like"/>
    <property type="match status" value="1"/>
</dbReference>
<dbReference type="GO" id="GO:0034213">
    <property type="term" value="P:quinolinate catabolic process"/>
    <property type="evidence" value="ECO:0007669"/>
    <property type="project" value="TreeGrafter"/>
</dbReference>
<evidence type="ECO:0000259" key="16">
    <source>
        <dbReference type="Pfam" id="PF02749"/>
    </source>
</evidence>
<dbReference type="InterPro" id="IPR022412">
    <property type="entry name" value="Quinolinate_PRibosylTrfase_N"/>
</dbReference>
<dbReference type="Gene3D" id="3.20.20.70">
    <property type="entry name" value="Aldolase class I"/>
    <property type="match status" value="1"/>
</dbReference>